<comment type="caution">
    <text evidence="4">The sequence shown here is derived from an EMBL/GenBank/DDBJ whole genome shotgun (WGS) entry which is preliminary data.</text>
</comment>
<dbReference type="InterPro" id="IPR029063">
    <property type="entry name" value="SAM-dependent_MTases_sf"/>
</dbReference>
<sequence length="261" mass="28772">MTTPLDQYANQYVRFEDERTRPVRDLLAAVPKTPIRTAIDVGCGPGNSTEALMARAPDATIHGIDASADMIAAARKRLPPLRFDLADVATWDDPGGYDLILSNAVLQWVPAHDTLFPMLVGRLAPGGHLAVQMPDNLDEPAHRLMREVAAAGPWADKLKGAARTERFDARYYHALLSPLCSRVDVWRTTYYHPLRGGADAVVEWFKGSALRPFLAALDDAEQRAFLARYRDAIAGPDGYPVLDDGTVLLPFPRLFIVATRK</sequence>
<feature type="domain" description="Methyltransferase" evidence="3">
    <location>
        <begin position="39"/>
        <end position="127"/>
    </location>
</feature>
<dbReference type="GO" id="GO:0030798">
    <property type="term" value="F:trans-aconitate 2-methyltransferase activity"/>
    <property type="evidence" value="ECO:0007669"/>
    <property type="project" value="InterPro"/>
</dbReference>
<dbReference type="PANTHER" id="PTHR43861:SF1">
    <property type="entry name" value="TRANS-ACONITATE 2-METHYLTRANSFERASE"/>
    <property type="match status" value="1"/>
</dbReference>
<evidence type="ECO:0000256" key="1">
    <source>
        <dbReference type="ARBA" id="ARBA00022603"/>
    </source>
</evidence>
<proteinExistence type="predicted"/>
<dbReference type="SUPFAM" id="SSF53335">
    <property type="entry name" value="S-adenosyl-L-methionine-dependent methyltransferases"/>
    <property type="match status" value="1"/>
</dbReference>
<name>A0A071MDP4_9BURK</name>
<dbReference type="EMBL" id="JJOA01000013">
    <property type="protein sequence ID" value="KEA58735.1"/>
    <property type="molecule type" value="Genomic_DNA"/>
</dbReference>
<dbReference type="InterPro" id="IPR041698">
    <property type="entry name" value="Methyltransf_25"/>
</dbReference>
<dbReference type="Gene3D" id="1.10.150.290">
    <property type="entry name" value="S-adenosyl-L-methionine-dependent methyltransferases"/>
    <property type="match status" value="1"/>
</dbReference>
<keyword evidence="2 4" id="KW-0808">Transferase</keyword>
<evidence type="ECO:0000259" key="3">
    <source>
        <dbReference type="Pfam" id="PF13649"/>
    </source>
</evidence>
<dbReference type="CDD" id="cd02440">
    <property type="entry name" value="AdoMet_MTases"/>
    <property type="match status" value="1"/>
</dbReference>
<keyword evidence="1 4" id="KW-0489">Methyltransferase</keyword>
<reference evidence="4" key="1">
    <citation type="submission" date="2014-04" db="EMBL/GenBank/DDBJ databases">
        <title>In planta biocontrol of soil-borne Fusarium wilt of banana through a plant endophytic bacterium, Burkholderia cenocepacia 869T2.</title>
        <authorList>
            <person name="Ho Y.-N."/>
            <person name="Chiang H.-M."/>
            <person name="Chao C.-P."/>
            <person name="Su C.-C."/>
            <person name="Hsu H.-F."/>
            <person name="Guo C.-T."/>
            <person name="Hsieh J.-L."/>
            <person name="Huang C.-C."/>
        </authorList>
    </citation>
    <scope>NUCLEOTIDE SEQUENCE [LARGE SCALE GENOMIC DNA]</scope>
    <source>
        <strain evidence="4">869T2</strain>
    </source>
</reference>
<dbReference type="Gene3D" id="3.40.50.150">
    <property type="entry name" value="Vaccinia Virus protein VP39"/>
    <property type="match status" value="1"/>
</dbReference>
<evidence type="ECO:0000313" key="4">
    <source>
        <dbReference type="EMBL" id="KEA58735.1"/>
    </source>
</evidence>
<dbReference type="GO" id="GO:0032259">
    <property type="term" value="P:methylation"/>
    <property type="evidence" value="ECO:0007669"/>
    <property type="project" value="UniProtKB-KW"/>
</dbReference>
<dbReference type="NCBIfam" id="NF002463">
    <property type="entry name" value="PRK01683.1"/>
    <property type="match status" value="1"/>
</dbReference>
<dbReference type="PANTHER" id="PTHR43861">
    <property type="entry name" value="TRANS-ACONITATE 2-METHYLTRANSFERASE-RELATED"/>
    <property type="match status" value="1"/>
</dbReference>
<dbReference type="Pfam" id="PF13649">
    <property type="entry name" value="Methyltransf_25"/>
    <property type="match status" value="1"/>
</dbReference>
<dbReference type="AlphaFoldDB" id="A0A071MDP4"/>
<accession>A0A071MDP4</accession>
<gene>
    <name evidence="4" type="ORF">DT99_16440</name>
</gene>
<protein>
    <submittedName>
        <fullName evidence="4">Trans-aconitate methyltransferase</fullName>
    </submittedName>
</protein>
<organism evidence="4">
    <name type="scientific">Burkholderia cenocepacia</name>
    <dbReference type="NCBI Taxonomy" id="95486"/>
    <lineage>
        <taxon>Bacteria</taxon>
        <taxon>Pseudomonadati</taxon>
        <taxon>Pseudomonadota</taxon>
        <taxon>Betaproteobacteria</taxon>
        <taxon>Burkholderiales</taxon>
        <taxon>Burkholderiaceae</taxon>
        <taxon>Burkholderia</taxon>
        <taxon>Burkholderia cepacia complex</taxon>
    </lineage>
</organism>
<evidence type="ECO:0000256" key="2">
    <source>
        <dbReference type="ARBA" id="ARBA00022679"/>
    </source>
</evidence>
<dbReference type="OrthoDB" id="9795085at2"/>
<dbReference type="InterPro" id="IPR023149">
    <property type="entry name" value="Trans_acon_MeTrfase_C"/>
</dbReference>